<accession>A0ABV5ZAQ3</accession>
<dbReference type="Pfam" id="PF11390">
    <property type="entry name" value="FdsD"/>
    <property type="match status" value="1"/>
</dbReference>
<dbReference type="RefSeq" id="WP_027311822.1">
    <property type="nucleotide sequence ID" value="NZ_JAUESS010000003.1"/>
</dbReference>
<dbReference type="EMBL" id="JBHLZN010000002">
    <property type="protein sequence ID" value="MFB9886362.1"/>
    <property type="molecule type" value="Genomic_DNA"/>
</dbReference>
<organism evidence="1 2">
    <name type="scientific">Balneatrix alpica</name>
    <dbReference type="NCBI Taxonomy" id="75684"/>
    <lineage>
        <taxon>Bacteria</taxon>
        <taxon>Pseudomonadati</taxon>
        <taxon>Pseudomonadota</taxon>
        <taxon>Gammaproteobacteria</taxon>
        <taxon>Oceanospirillales</taxon>
        <taxon>Balneatrichaceae</taxon>
        <taxon>Balneatrix</taxon>
    </lineage>
</organism>
<proteinExistence type="predicted"/>
<evidence type="ECO:0000313" key="2">
    <source>
        <dbReference type="Proteomes" id="UP001589628"/>
    </source>
</evidence>
<gene>
    <name evidence="1" type="ORF">ACFFLH_08075</name>
</gene>
<comment type="caution">
    <text evidence="1">The sequence shown here is derived from an EMBL/GenBank/DDBJ whole genome shotgun (WGS) entry which is preliminary data.</text>
</comment>
<sequence>MNPEYLIKMANQIARNLGYEQDNDKRAEKVAGHIRKFWEPRMIQALLKLEPTDPQLDPCVVLALGKL</sequence>
<dbReference type="InterPro" id="IPR021074">
    <property type="entry name" value="Formate_DH_dsu"/>
</dbReference>
<dbReference type="Proteomes" id="UP001589628">
    <property type="component" value="Unassembled WGS sequence"/>
</dbReference>
<reference evidence="1 2" key="1">
    <citation type="submission" date="2024-09" db="EMBL/GenBank/DDBJ databases">
        <authorList>
            <person name="Sun Q."/>
            <person name="Mori K."/>
        </authorList>
    </citation>
    <scope>NUCLEOTIDE SEQUENCE [LARGE SCALE GENOMIC DNA]</scope>
    <source>
        <strain evidence="1 2">ATCC 51285</strain>
    </source>
</reference>
<evidence type="ECO:0000313" key="1">
    <source>
        <dbReference type="EMBL" id="MFB9886362.1"/>
    </source>
</evidence>
<keyword evidence="2" id="KW-1185">Reference proteome</keyword>
<protein>
    <submittedName>
        <fullName evidence="1">Formate dehydrogenase subunit delta</fullName>
    </submittedName>
</protein>
<name>A0ABV5ZAQ3_9GAMM</name>